<gene>
    <name evidence="9" type="ordered locus">Msip34_1172</name>
</gene>
<evidence type="ECO:0000256" key="5">
    <source>
        <dbReference type="ARBA" id="ARBA00022729"/>
    </source>
</evidence>
<protein>
    <submittedName>
        <fullName evidence="9">Membrane protein involved in aromatic hydrocarbon degradation</fullName>
    </submittedName>
</protein>
<dbReference type="RefSeq" id="WP_015829924.1">
    <property type="nucleotide sequence ID" value="NC_012969.1"/>
</dbReference>
<dbReference type="GO" id="GO:0015483">
    <property type="term" value="F:long-chain fatty acid transporting porin activity"/>
    <property type="evidence" value="ECO:0007669"/>
    <property type="project" value="TreeGrafter"/>
</dbReference>
<dbReference type="GO" id="GO:0009279">
    <property type="term" value="C:cell outer membrane"/>
    <property type="evidence" value="ECO:0007669"/>
    <property type="project" value="UniProtKB-SubCell"/>
</dbReference>
<dbReference type="AlphaFoldDB" id="C6XCZ4"/>
<dbReference type="HOGENOM" id="CLU_035981_0_1_4"/>
<dbReference type="InterPro" id="IPR005017">
    <property type="entry name" value="OMPP1/FadL/TodX"/>
</dbReference>
<dbReference type="EMBL" id="CP001674">
    <property type="protein sequence ID" value="ACT50419.1"/>
    <property type="molecule type" value="Genomic_DNA"/>
</dbReference>
<evidence type="ECO:0000313" key="10">
    <source>
        <dbReference type="Proteomes" id="UP000002743"/>
    </source>
</evidence>
<keyword evidence="10" id="KW-1185">Reference proteome</keyword>
<keyword evidence="5 8" id="KW-0732">Signal</keyword>
<dbReference type="Gene3D" id="2.40.160.60">
    <property type="entry name" value="Outer membrane protein transport protein (OMPP1/FadL/TodX)"/>
    <property type="match status" value="1"/>
</dbReference>
<keyword evidence="4" id="KW-0812">Transmembrane</keyword>
<reference evidence="10" key="1">
    <citation type="submission" date="2009-07" db="EMBL/GenBank/DDBJ databases">
        <title>Complete sequence of chromosome of Methylovorus sp. SIP3-4.</title>
        <authorList>
            <person name="Lucas S."/>
            <person name="Copeland A."/>
            <person name="Lapidus A."/>
            <person name="Glavina del Rio T."/>
            <person name="Tice H."/>
            <person name="Bruce D."/>
            <person name="Goodwin L."/>
            <person name="Pitluck S."/>
            <person name="Clum A."/>
            <person name="Larimer F."/>
            <person name="Land M."/>
            <person name="Hauser L."/>
            <person name="Kyrpides N."/>
            <person name="Mikhailova N."/>
            <person name="Kayluzhnaya M."/>
            <person name="Chistoserdova L."/>
        </authorList>
    </citation>
    <scope>NUCLEOTIDE SEQUENCE [LARGE SCALE GENOMIC DNA]</scope>
    <source>
        <strain evidence="10">SIP3-4</strain>
    </source>
</reference>
<dbReference type="eggNOG" id="COG2067">
    <property type="taxonomic scope" value="Bacteria"/>
</dbReference>
<feature type="signal peptide" evidence="8">
    <location>
        <begin position="1"/>
        <end position="30"/>
    </location>
</feature>
<accession>C6XCZ4</accession>
<proteinExistence type="inferred from homology"/>
<dbReference type="PANTHER" id="PTHR35093">
    <property type="entry name" value="OUTER MEMBRANE PROTEIN NMB0088-RELATED"/>
    <property type="match status" value="1"/>
</dbReference>
<reference evidence="9 10" key="2">
    <citation type="journal article" date="2011" name="J. Bacteriol.">
        <title>Genomes of three methylotrophs from a single niche uncover genetic and metabolic divergence of Methylophilaceae.</title>
        <authorList>
            <person name="Lapidus A."/>
            <person name="Clum A."/>
            <person name="Labutti K."/>
            <person name="Kaluzhnaya M.G."/>
            <person name="Lim S."/>
            <person name="Beck D.A."/>
            <person name="Glavina Del Rio T."/>
            <person name="Nolan M."/>
            <person name="Mavromatis K."/>
            <person name="Huntemann M."/>
            <person name="Lucas S."/>
            <person name="Lidstrom M.E."/>
            <person name="Ivanova N."/>
            <person name="Chistoserdova L."/>
        </authorList>
    </citation>
    <scope>NUCLEOTIDE SEQUENCE [LARGE SCALE GENOMIC DNA]</scope>
    <source>
        <strain evidence="9 10">SIP3-4</strain>
    </source>
</reference>
<keyword evidence="3" id="KW-1134">Transmembrane beta strand</keyword>
<evidence type="ECO:0000256" key="4">
    <source>
        <dbReference type="ARBA" id="ARBA00022692"/>
    </source>
</evidence>
<dbReference type="Pfam" id="PF03349">
    <property type="entry name" value="Toluene_X"/>
    <property type="match status" value="1"/>
</dbReference>
<dbReference type="STRING" id="582744.Msip34_1172"/>
<keyword evidence="7" id="KW-0998">Cell outer membrane</keyword>
<evidence type="ECO:0000256" key="6">
    <source>
        <dbReference type="ARBA" id="ARBA00023136"/>
    </source>
</evidence>
<evidence type="ECO:0000256" key="7">
    <source>
        <dbReference type="ARBA" id="ARBA00023237"/>
    </source>
</evidence>
<dbReference type="KEGG" id="mei:Msip34_1172"/>
<dbReference type="PANTHER" id="PTHR35093:SF8">
    <property type="entry name" value="OUTER MEMBRANE PROTEIN NMB0088-RELATED"/>
    <property type="match status" value="1"/>
</dbReference>
<evidence type="ECO:0000256" key="1">
    <source>
        <dbReference type="ARBA" id="ARBA00004571"/>
    </source>
</evidence>
<evidence type="ECO:0000256" key="3">
    <source>
        <dbReference type="ARBA" id="ARBA00022452"/>
    </source>
</evidence>
<comment type="subcellular location">
    <subcellularLocation>
        <location evidence="1">Cell outer membrane</location>
        <topology evidence="1">Multi-pass membrane protein</topology>
    </subcellularLocation>
</comment>
<keyword evidence="6" id="KW-0472">Membrane</keyword>
<organism evidence="9 10">
    <name type="scientific">Methylovorus glucosotrophus (strain SIP3-4)</name>
    <dbReference type="NCBI Taxonomy" id="582744"/>
    <lineage>
        <taxon>Bacteria</taxon>
        <taxon>Pseudomonadati</taxon>
        <taxon>Pseudomonadota</taxon>
        <taxon>Betaproteobacteria</taxon>
        <taxon>Nitrosomonadales</taxon>
        <taxon>Methylophilaceae</taxon>
        <taxon>Methylovorus</taxon>
    </lineage>
</organism>
<sequence precursor="true">MRNNQVAIGLLSRALSVVAIPILLPSAAHGAGFSLIEQSVSAMGNAYAGAAASAEDATTVYFNPAGMVYLPQSQLVVGAHAIRPSGHFNNEGSVSALGRPGTGEGGDLGSWAVVPNLYYSHVVTPDVRIGIAVNAPFGLKTEYDKDWIGRFQAVKSELKTYNINPAVAFRVNDRLSLGLGVSVMYADAELTRAVNLVTSESSANISGDDWGYGFNLGAIYQPASDTRIGLTYRSRVVQHLEGTVKFGQALAANNGKISANLDLPESLSLSAVHHVNEQWELLGDISWTRWSQFNELRILNSNGTVLSLIPENWRNTMRYSLGVSYRYNPQWKLRAGLAYDEEAMNERDRTTRIPGNDRLWLTLGAGWDFSEKDRLDVGYAHLFLRDARIDDNQSSASAGFNGRITGSYDSDVNIVSVQWSRRF</sequence>
<evidence type="ECO:0000256" key="8">
    <source>
        <dbReference type="SAM" id="SignalP"/>
    </source>
</evidence>
<feature type="chain" id="PRO_5002972640" evidence="8">
    <location>
        <begin position="31"/>
        <end position="423"/>
    </location>
</feature>
<dbReference type="OrthoDB" id="19849at2"/>
<evidence type="ECO:0000313" key="9">
    <source>
        <dbReference type="EMBL" id="ACT50419.1"/>
    </source>
</evidence>
<name>C6XCZ4_METGS</name>
<dbReference type="Proteomes" id="UP000002743">
    <property type="component" value="Chromosome"/>
</dbReference>
<dbReference type="SUPFAM" id="SSF56935">
    <property type="entry name" value="Porins"/>
    <property type="match status" value="1"/>
</dbReference>
<evidence type="ECO:0000256" key="2">
    <source>
        <dbReference type="ARBA" id="ARBA00008163"/>
    </source>
</evidence>
<comment type="similarity">
    <text evidence="2">Belongs to the OmpP1/FadL family.</text>
</comment>